<evidence type="ECO:0000259" key="1">
    <source>
        <dbReference type="Pfam" id="PF12146"/>
    </source>
</evidence>
<dbReference type="InterPro" id="IPR029058">
    <property type="entry name" value="AB_hydrolase_fold"/>
</dbReference>
<organism evidence="2 3">
    <name type="scientific">Massilia horti</name>
    <dbReference type="NCBI Taxonomy" id="2562153"/>
    <lineage>
        <taxon>Bacteria</taxon>
        <taxon>Pseudomonadati</taxon>
        <taxon>Pseudomonadota</taxon>
        <taxon>Betaproteobacteria</taxon>
        <taxon>Burkholderiales</taxon>
        <taxon>Oxalobacteraceae</taxon>
        <taxon>Telluria group</taxon>
        <taxon>Massilia</taxon>
    </lineage>
</organism>
<dbReference type="PANTHER" id="PTHR43265:SF1">
    <property type="entry name" value="ESTERASE ESTD"/>
    <property type="match status" value="1"/>
</dbReference>
<protein>
    <submittedName>
        <fullName evidence="2">Hydrolase 1, exosortase A system-associated</fullName>
    </submittedName>
</protein>
<dbReference type="PANTHER" id="PTHR43265">
    <property type="entry name" value="ESTERASE ESTD"/>
    <property type="match status" value="1"/>
</dbReference>
<dbReference type="SUPFAM" id="SSF53474">
    <property type="entry name" value="alpha/beta-Hydrolases"/>
    <property type="match status" value="1"/>
</dbReference>
<dbReference type="Proteomes" id="UP000297258">
    <property type="component" value="Unassembled WGS sequence"/>
</dbReference>
<evidence type="ECO:0000313" key="3">
    <source>
        <dbReference type="Proteomes" id="UP000297258"/>
    </source>
</evidence>
<dbReference type="AlphaFoldDB" id="A0A4Y9T0Z2"/>
<comment type="caution">
    <text evidence="2">The sequence shown here is derived from an EMBL/GenBank/DDBJ whole genome shotgun (WGS) entry which is preliminary data.</text>
</comment>
<dbReference type="InterPro" id="IPR053145">
    <property type="entry name" value="AB_hydrolase_Est10"/>
</dbReference>
<dbReference type="OrthoDB" id="5379975at2"/>
<accession>A0A4Y9T0Z2</accession>
<dbReference type="Pfam" id="PF12146">
    <property type="entry name" value="Hydrolase_4"/>
    <property type="match status" value="1"/>
</dbReference>
<dbReference type="GO" id="GO:0052689">
    <property type="term" value="F:carboxylic ester hydrolase activity"/>
    <property type="evidence" value="ECO:0007669"/>
    <property type="project" value="TreeGrafter"/>
</dbReference>
<dbReference type="EMBL" id="SPUM01000108">
    <property type="protein sequence ID" value="TFW30666.1"/>
    <property type="molecule type" value="Genomic_DNA"/>
</dbReference>
<sequence length="290" mass="31384">MSFCERALAFPCRGDWLYGVASVPPQPAGRGVLVVVGGPQYRAGSHRQFTLLARSLAASGIPTMRFDYRGMGDSQGAARSFEDIGDDLSAAIDHFVEAVPGVREVVVWGLCDAASAAMLYAARDPRVTGLVLLNPWGCTADDVARTTLKHYYRARLLEGSLWKKILTGRFDYAAAASSFAGLVRSALGAGRAREGDSPAPEALEAPDAPLPQRMLQGLSRFQGKVLLILSGADLTAKAFSDMANASGDWQRVLGAPRVTRRALAPADHTFSRRDWRDQVAGWTCEWVRSW</sequence>
<gene>
    <name evidence="2" type="ORF">E4O92_15985</name>
</gene>
<evidence type="ECO:0000313" key="2">
    <source>
        <dbReference type="EMBL" id="TFW30666.1"/>
    </source>
</evidence>
<proteinExistence type="predicted"/>
<dbReference type="Gene3D" id="3.40.50.1820">
    <property type="entry name" value="alpha/beta hydrolase"/>
    <property type="match status" value="1"/>
</dbReference>
<reference evidence="2 3" key="1">
    <citation type="submission" date="2019-03" db="EMBL/GenBank/DDBJ databases">
        <title>Draft genome of Massilia hortus sp. nov., a novel bacterial species of the Oxalobacteraceae family.</title>
        <authorList>
            <person name="Peta V."/>
            <person name="Raths R."/>
            <person name="Bucking H."/>
        </authorList>
    </citation>
    <scope>NUCLEOTIDE SEQUENCE [LARGE SCALE GENOMIC DNA]</scope>
    <source>
        <strain evidence="2 3">ONC3</strain>
    </source>
</reference>
<name>A0A4Y9T0Z2_9BURK</name>
<keyword evidence="2" id="KW-0378">Hydrolase</keyword>
<dbReference type="NCBIfam" id="TIGR03100">
    <property type="entry name" value="hydr1_PEP"/>
    <property type="match status" value="1"/>
</dbReference>
<dbReference type="InterPro" id="IPR022742">
    <property type="entry name" value="Hydrolase_4"/>
</dbReference>
<dbReference type="InterPro" id="IPR017531">
    <property type="entry name" value="Hydrolase-1_PEP"/>
</dbReference>
<feature type="domain" description="Serine aminopeptidase S33" evidence="1">
    <location>
        <begin position="46"/>
        <end position="144"/>
    </location>
</feature>
<dbReference type="RefSeq" id="WP_135190734.1">
    <property type="nucleotide sequence ID" value="NZ_SPUM01000108.1"/>
</dbReference>
<keyword evidence="3" id="KW-1185">Reference proteome</keyword>